<protein>
    <submittedName>
        <fullName evidence="2">Uncharacterized protein</fullName>
    </submittedName>
</protein>
<sequence>MKFIAVFLLVAVLAQNSLQEEEDALIPFPKCHGENEQAQPGCAPCCPEQEVSCQNKVPRACPSPICPYSCELKCYCTEGYLRDNVSGKCVKNC</sequence>
<evidence type="ECO:0000313" key="3">
    <source>
        <dbReference type="Proteomes" id="UP001652700"/>
    </source>
</evidence>
<keyword evidence="1" id="KW-0732">Signal</keyword>
<feature type="signal peptide" evidence="1">
    <location>
        <begin position="1"/>
        <end position="19"/>
    </location>
</feature>
<proteinExistence type="predicted"/>
<name>A0ABM5KIT1_DIAVI</name>
<dbReference type="Proteomes" id="UP001652700">
    <property type="component" value="Unplaced"/>
</dbReference>
<accession>A0ABM5KIT1</accession>
<reference evidence="2" key="1">
    <citation type="submission" date="2025-05" db="UniProtKB">
        <authorList>
            <consortium name="EnsemblMetazoa"/>
        </authorList>
    </citation>
    <scope>IDENTIFICATION</scope>
</reference>
<feature type="chain" id="PRO_5046924202" evidence="1">
    <location>
        <begin position="20"/>
        <end position="93"/>
    </location>
</feature>
<keyword evidence="3" id="KW-1185">Reference proteome</keyword>
<evidence type="ECO:0000313" key="2">
    <source>
        <dbReference type="EnsemblMetazoa" id="XP_050510127.1"/>
    </source>
</evidence>
<dbReference type="GeneID" id="126886965"/>
<organism evidence="2 3">
    <name type="scientific">Diabrotica virgifera virgifera</name>
    <name type="common">western corn rootworm</name>
    <dbReference type="NCBI Taxonomy" id="50390"/>
    <lineage>
        <taxon>Eukaryota</taxon>
        <taxon>Metazoa</taxon>
        <taxon>Ecdysozoa</taxon>
        <taxon>Arthropoda</taxon>
        <taxon>Hexapoda</taxon>
        <taxon>Insecta</taxon>
        <taxon>Pterygota</taxon>
        <taxon>Neoptera</taxon>
        <taxon>Endopterygota</taxon>
        <taxon>Coleoptera</taxon>
        <taxon>Polyphaga</taxon>
        <taxon>Cucujiformia</taxon>
        <taxon>Chrysomeloidea</taxon>
        <taxon>Chrysomelidae</taxon>
        <taxon>Galerucinae</taxon>
        <taxon>Diabroticina</taxon>
        <taxon>Diabroticites</taxon>
        <taxon>Diabrotica</taxon>
    </lineage>
</organism>
<evidence type="ECO:0000256" key="1">
    <source>
        <dbReference type="SAM" id="SignalP"/>
    </source>
</evidence>
<dbReference type="EnsemblMetazoa" id="XM_050654170.1">
    <property type="protein sequence ID" value="XP_050510127.1"/>
    <property type="gene ID" value="LOC126886965"/>
</dbReference>
<dbReference type="RefSeq" id="XP_050510127.1">
    <property type="nucleotide sequence ID" value="XM_050654170.1"/>
</dbReference>